<sequence>MYDEIVPDSEPEREEQRRYLNEERRLKRARKRQTPESTRSMSFVLSSSPEPDLRLPSLLSKEALPKQSDVGSVISISDDPSSEVEMFAPKFGSTATNPEPGSSRLPPPRKHPTPVSNASSSELTTSDRSLSSSDLSRYSYMPPQSLRDMIKKRGELEAQRTAQFGPPEPLRKSKVARPAAHRFAADFTDEDLSRVLKCVSCNDRWTVRKGAAAKMRHIQSCAKKNGIGDEIVKRLIQAELEVPEEPKPRQKPKSSGVTNTLLEDTLWDTGKTKNKKKQVQRTTTLHNPAENREAILAKARSLLREPEISNLSQDEGLMDLLRKSDSTMDRIQMFDFDAPPPATQEFGRSKLGQKTSSAMLSVLPDDSPKMSTTSRLADTANKGRCLDLFTGEEVDTRSPISIHSSIDVSFERLSLEPLDFHKGDAQSDHDTEVSWRNDSGILHYNQREDDLIWDSDERIHDHTTIHFNPNREDRPLPQKPLLPLHTPVPTYTSSATRNSMQLTPQGPTRQGKERKAAKSRSRTKEADVRSNNTTQLIEMVDAELKSKMLNVIREDDELYHRILRYDPIPLEIFLALAVTLDLPTRGLQSKVTKFLDEQAVHFQAPTSGSRR</sequence>
<proteinExistence type="predicted"/>
<evidence type="ECO:0000313" key="1">
    <source>
        <dbReference type="EMBL" id="KAF9653385.1"/>
    </source>
</evidence>
<reference evidence="1" key="2">
    <citation type="journal article" date="2020" name="Nat. Commun.">
        <title>Large-scale genome sequencing of mycorrhizal fungi provides insights into the early evolution of symbiotic traits.</title>
        <authorList>
            <person name="Miyauchi S."/>
            <person name="Kiss E."/>
            <person name="Kuo A."/>
            <person name="Drula E."/>
            <person name="Kohler A."/>
            <person name="Sanchez-Garcia M."/>
            <person name="Morin E."/>
            <person name="Andreopoulos B."/>
            <person name="Barry K.W."/>
            <person name="Bonito G."/>
            <person name="Buee M."/>
            <person name="Carver A."/>
            <person name="Chen C."/>
            <person name="Cichocki N."/>
            <person name="Clum A."/>
            <person name="Culley D."/>
            <person name="Crous P.W."/>
            <person name="Fauchery L."/>
            <person name="Girlanda M."/>
            <person name="Hayes R.D."/>
            <person name="Keri Z."/>
            <person name="LaButti K."/>
            <person name="Lipzen A."/>
            <person name="Lombard V."/>
            <person name="Magnuson J."/>
            <person name="Maillard F."/>
            <person name="Murat C."/>
            <person name="Nolan M."/>
            <person name="Ohm R.A."/>
            <person name="Pangilinan J."/>
            <person name="Pereira M.F."/>
            <person name="Perotto S."/>
            <person name="Peter M."/>
            <person name="Pfister S."/>
            <person name="Riley R."/>
            <person name="Sitrit Y."/>
            <person name="Stielow J.B."/>
            <person name="Szollosi G."/>
            <person name="Zifcakova L."/>
            <person name="Stursova M."/>
            <person name="Spatafora J.W."/>
            <person name="Tedersoo L."/>
            <person name="Vaario L.M."/>
            <person name="Yamada A."/>
            <person name="Yan M."/>
            <person name="Wang P."/>
            <person name="Xu J."/>
            <person name="Bruns T."/>
            <person name="Baldrian P."/>
            <person name="Vilgalys R."/>
            <person name="Dunand C."/>
            <person name="Henrissat B."/>
            <person name="Grigoriev I.V."/>
            <person name="Hibbett D."/>
            <person name="Nagy L.G."/>
            <person name="Martin F.M."/>
        </authorList>
    </citation>
    <scope>NUCLEOTIDE SEQUENCE</scope>
    <source>
        <strain evidence="1">P2</strain>
    </source>
</reference>
<protein>
    <submittedName>
        <fullName evidence="1">Uncharacterized protein</fullName>
    </submittedName>
</protein>
<dbReference type="EMBL" id="MU117964">
    <property type="protein sequence ID" value="KAF9653385.1"/>
    <property type="molecule type" value="Genomic_DNA"/>
</dbReference>
<organism evidence="1 2">
    <name type="scientific">Thelephora ganbajun</name>
    <name type="common">Ganba fungus</name>
    <dbReference type="NCBI Taxonomy" id="370292"/>
    <lineage>
        <taxon>Eukaryota</taxon>
        <taxon>Fungi</taxon>
        <taxon>Dikarya</taxon>
        <taxon>Basidiomycota</taxon>
        <taxon>Agaricomycotina</taxon>
        <taxon>Agaricomycetes</taxon>
        <taxon>Thelephorales</taxon>
        <taxon>Thelephoraceae</taxon>
        <taxon>Thelephora</taxon>
    </lineage>
</organism>
<comment type="caution">
    <text evidence="1">The sequence shown here is derived from an EMBL/GenBank/DDBJ whole genome shotgun (WGS) entry which is preliminary data.</text>
</comment>
<name>A0ACB6ZVG8_THEGA</name>
<accession>A0ACB6ZVG8</accession>
<gene>
    <name evidence="1" type="ORF">BDM02DRAFT_3182909</name>
</gene>
<dbReference type="Proteomes" id="UP000886501">
    <property type="component" value="Unassembled WGS sequence"/>
</dbReference>
<reference evidence="1" key="1">
    <citation type="submission" date="2019-10" db="EMBL/GenBank/DDBJ databases">
        <authorList>
            <consortium name="DOE Joint Genome Institute"/>
            <person name="Kuo A."/>
            <person name="Miyauchi S."/>
            <person name="Kiss E."/>
            <person name="Drula E."/>
            <person name="Kohler A."/>
            <person name="Sanchez-Garcia M."/>
            <person name="Andreopoulos B."/>
            <person name="Barry K.W."/>
            <person name="Bonito G."/>
            <person name="Buee M."/>
            <person name="Carver A."/>
            <person name="Chen C."/>
            <person name="Cichocki N."/>
            <person name="Clum A."/>
            <person name="Culley D."/>
            <person name="Crous P.W."/>
            <person name="Fauchery L."/>
            <person name="Girlanda M."/>
            <person name="Hayes R."/>
            <person name="Keri Z."/>
            <person name="Labutti K."/>
            <person name="Lipzen A."/>
            <person name="Lombard V."/>
            <person name="Magnuson J."/>
            <person name="Maillard F."/>
            <person name="Morin E."/>
            <person name="Murat C."/>
            <person name="Nolan M."/>
            <person name="Ohm R."/>
            <person name="Pangilinan J."/>
            <person name="Pereira M."/>
            <person name="Perotto S."/>
            <person name="Peter M."/>
            <person name="Riley R."/>
            <person name="Sitrit Y."/>
            <person name="Stielow B."/>
            <person name="Szollosi G."/>
            <person name="Zifcakova L."/>
            <person name="Stursova M."/>
            <person name="Spatafora J.W."/>
            <person name="Tedersoo L."/>
            <person name="Vaario L.-M."/>
            <person name="Yamada A."/>
            <person name="Yan M."/>
            <person name="Wang P."/>
            <person name="Xu J."/>
            <person name="Bruns T."/>
            <person name="Baldrian P."/>
            <person name="Vilgalys R."/>
            <person name="Henrissat B."/>
            <person name="Grigoriev I.V."/>
            <person name="Hibbett D."/>
            <person name="Nagy L.G."/>
            <person name="Martin F.M."/>
        </authorList>
    </citation>
    <scope>NUCLEOTIDE SEQUENCE</scope>
    <source>
        <strain evidence="1">P2</strain>
    </source>
</reference>
<keyword evidence="2" id="KW-1185">Reference proteome</keyword>
<evidence type="ECO:0000313" key="2">
    <source>
        <dbReference type="Proteomes" id="UP000886501"/>
    </source>
</evidence>